<dbReference type="PANTHER" id="PTHR42803">
    <property type="entry name" value="ACYL-COA DEHYDROGENASE"/>
    <property type="match status" value="1"/>
</dbReference>
<dbReference type="InterPro" id="IPR036250">
    <property type="entry name" value="AcylCo_DH-like_C"/>
</dbReference>
<feature type="domain" description="Acyl-CoA oxidase/dehydrogenase middle" evidence="12">
    <location>
        <begin position="165"/>
        <end position="279"/>
    </location>
</feature>
<sequence>MTLYKAPLDDQRFALFDVLGAEAVLTGLEGGDGHTRDLLDAVLEEAGKLAEQVLAPTNWPGDQEGCHFDKDTHTVTTPKGFKEAFKAFAEGGWAGLTMPEAYGGQALPAVLGTATTELFQSGNLSWSLYPLLSEGACHAMELHGEEWQRELFMSRIVAGDWTGTMCLTEPQAGSDLGLLKTRAEPAGKGLHDATTYRITGTKIFISAGEHDLAENIVHLVLARLPDAPAGSRGISMFIVPKFKVNADGSLGERNNAYAGAIEHKMGIKGSATCVMNFDEAEGYLIGQPHKGLMAMFTMMNAARLSVGVQGLALSERALQNSLNYARERLQSRALSGAKFPDKPADNLLVQPDVRRMLLTQRAFVEGSRLLVLYNALQVDVEARAKDEATRQKASELVAFLIPISKALVTELSIECTKEALQIYGGHGYIGENGMEQFARDARITTLYEGTTGIQAADLLGRKILQLQGAGFRHFLEEISAFCQQHSADESLRAMIGPLAVYTKQWGELTMKLAGRIQANPEELGAAANDYLYYSGYITLAYLWAKSVAAADRSSQPEAFKQAKRDTAAFYFARILPRCLMHQAGIEAGVATLPQIA</sequence>
<dbReference type="SUPFAM" id="SSF47203">
    <property type="entry name" value="Acyl-CoA dehydrogenase C-terminal domain-like"/>
    <property type="match status" value="1"/>
</dbReference>
<feature type="domain" description="Acyl-CoA dehydrogenase/oxidase N-terminal" evidence="13">
    <location>
        <begin position="82"/>
        <end position="160"/>
    </location>
</feature>
<dbReference type="SUPFAM" id="SSF56645">
    <property type="entry name" value="Acyl-CoA dehydrogenase NM domain-like"/>
    <property type="match status" value="1"/>
</dbReference>
<dbReference type="Gene3D" id="1.10.540.10">
    <property type="entry name" value="Acyl-CoA dehydrogenase/oxidase, N-terminal domain"/>
    <property type="match status" value="1"/>
</dbReference>
<dbReference type="EMBL" id="CP014841">
    <property type="protein sequence ID" value="AND71244.1"/>
    <property type="molecule type" value="Genomic_DNA"/>
</dbReference>
<evidence type="ECO:0000313" key="15">
    <source>
        <dbReference type="EMBL" id="AND71244.1"/>
    </source>
</evidence>
<evidence type="ECO:0000256" key="7">
    <source>
        <dbReference type="ARBA" id="ARBA00058683"/>
    </source>
</evidence>
<dbReference type="InterPro" id="IPR046373">
    <property type="entry name" value="Acyl-CoA_Oxase/DH_mid-dom_sf"/>
</dbReference>
<keyword evidence="3 10" id="KW-0285">Flavoprotein</keyword>
<comment type="similarity">
    <text evidence="2 10">Belongs to the acyl-CoA dehydrogenase family.</text>
</comment>
<dbReference type="OrthoDB" id="9764895at2"/>
<dbReference type="InterPro" id="IPR013786">
    <property type="entry name" value="AcylCoA_DH/ox_N"/>
</dbReference>
<dbReference type="GO" id="GO:0016627">
    <property type="term" value="F:oxidoreductase activity, acting on the CH-CH group of donors"/>
    <property type="evidence" value="ECO:0007669"/>
    <property type="project" value="InterPro"/>
</dbReference>
<evidence type="ECO:0000256" key="4">
    <source>
        <dbReference type="ARBA" id="ARBA00022827"/>
    </source>
</evidence>
<dbReference type="Proteomes" id="UP000077255">
    <property type="component" value="Chromosome"/>
</dbReference>
<evidence type="ECO:0000256" key="2">
    <source>
        <dbReference type="ARBA" id="ARBA00009347"/>
    </source>
</evidence>
<keyword evidence="16" id="KW-1185">Reference proteome</keyword>
<dbReference type="Gene3D" id="1.20.140.10">
    <property type="entry name" value="Butyryl-CoA Dehydrogenase, subunit A, domain 3"/>
    <property type="match status" value="1"/>
</dbReference>
<evidence type="ECO:0000259" key="12">
    <source>
        <dbReference type="Pfam" id="PF02770"/>
    </source>
</evidence>
<dbReference type="EC" id="1.3.99.41" evidence="8"/>
<evidence type="ECO:0000259" key="13">
    <source>
        <dbReference type="Pfam" id="PF02771"/>
    </source>
</evidence>
<dbReference type="GO" id="GO:0050660">
    <property type="term" value="F:flavin adenine dinucleotide binding"/>
    <property type="evidence" value="ECO:0007669"/>
    <property type="project" value="InterPro"/>
</dbReference>
<comment type="cofactor">
    <cofactor evidence="1 10">
        <name>FAD</name>
        <dbReference type="ChEBI" id="CHEBI:57692"/>
    </cofactor>
</comment>
<evidence type="ECO:0000313" key="16">
    <source>
        <dbReference type="Proteomes" id="UP000077255"/>
    </source>
</evidence>
<evidence type="ECO:0000256" key="9">
    <source>
        <dbReference type="ARBA" id="ARBA00069043"/>
    </source>
</evidence>
<keyword evidence="4 10" id="KW-0274">FAD</keyword>
<gene>
    <name evidence="15" type="ORF">ATSB10_37900</name>
</gene>
<dbReference type="InterPro" id="IPR025878">
    <property type="entry name" value="Acyl-CoA_dh-like_C_dom"/>
</dbReference>
<evidence type="ECO:0000259" key="11">
    <source>
        <dbReference type="Pfam" id="PF00441"/>
    </source>
</evidence>
<dbReference type="InterPro" id="IPR006091">
    <property type="entry name" value="Acyl-CoA_Oxase/DH_mid-dom"/>
</dbReference>
<dbReference type="InterPro" id="IPR009075">
    <property type="entry name" value="AcylCo_DH/oxidase_C"/>
</dbReference>
<dbReference type="KEGG" id="dtx:ATSB10_37900"/>
<name>A0A160N5Y5_9GAMM</name>
<dbReference type="InterPro" id="IPR009100">
    <property type="entry name" value="AcylCoA_DH/oxidase_NM_dom_sf"/>
</dbReference>
<dbReference type="Pfam" id="PF02770">
    <property type="entry name" value="Acyl-CoA_dh_M"/>
    <property type="match status" value="1"/>
</dbReference>
<evidence type="ECO:0000256" key="6">
    <source>
        <dbReference type="ARBA" id="ARBA00051388"/>
    </source>
</evidence>
<dbReference type="RefSeq" id="WP_063674169.1">
    <property type="nucleotide sequence ID" value="NZ_CP014841.1"/>
</dbReference>
<dbReference type="Gene3D" id="2.40.110.10">
    <property type="entry name" value="Butyryl-CoA Dehydrogenase, subunit A, domain 2"/>
    <property type="match status" value="1"/>
</dbReference>
<dbReference type="Pfam" id="PF02771">
    <property type="entry name" value="Acyl-CoA_dh_N"/>
    <property type="match status" value="1"/>
</dbReference>
<evidence type="ECO:0000256" key="5">
    <source>
        <dbReference type="ARBA" id="ARBA00023002"/>
    </source>
</evidence>
<feature type="domain" description="Acyl-CoA dehydrogenase/oxidase C-terminal" evidence="11">
    <location>
        <begin position="290"/>
        <end position="457"/>
    </location>
</feature>
<dbReference type="PATRIC" id="fig|445710.3.peg.3787"/>
<dbReference type="PANTHER" id="PTHR42803:SF1">
    <property type="entry name" value="BROAD-SPECIFICITY LINEAR ACYL-COA DEHYDROGENASE FADE5"/>
    <property type="match status" value="1"/>
</dbReference>
<evidence type="ECO:0000259" key="14">
    <source>
        <dbReference type="Pfam" id="PF12806"/>
    </source>
</evidence>
<dbReference type="AlphaFoldDB" id="A0A160N5Y5"/>
<dbReference type="Pfam" id="PF00441">
    <property type="entry name" value="Acyl-CoA_dh_1"/>
    <property type="match status" value="1"/>
</dbReference>
<proteinExistence type="inferred from homology"/>
<reference evidence="15 16" key="1">
    <citation type="submission" date="2016-02" db="EMBL/GenBank/DDBJ databases">
        <title>Complete genome sequencing and analysis of ATSB10, Dyella thiooxydans isolated from rhizosphere soil of sunflower (Helianthus annuus L.).</title>
        <authorList>
            <person name="Lee Y."/>
            <person name="Hwangbo K."/>
            <person name="Chung H."/>
            <person name="Yoo J."/>
            <person name="Kim K.Y."/>
            <person name="Sa T.M."/>
            <person name="Um Y."/>
            <person name="Madhaiyan M."/>
        </authorList>
    </citation>
    <scope>NUCLEOTIDE SEQUENCE [LARGE SCALE GENOMIC DNA]</scope>
    <source>
        <strain evidence="15 16">ATSB10</strain>
    </source>
</reference>
<comment type="function">
    <text evidence="7">Involved in the assimilation of dimethylsulphoniopropionate (DMSP), an important compound in the fixation of carbon in marine phytoplankton, by mediating the conversion of 3-(methylthio)propanoyl-CoA (MMPA-CoA) to 3-(methylthio)acryloyl-CoA (MTA-CoA).</text>
</comment>
<keyword evidence="5 10" id="KW-0560">Oxidoreductase</keyword>
<dbReference type="FunFam" id="2.40.110.10:FF:000031">
    <property type="entry name" value="Acyl-CoA dehydrogenase, putative"/>
    <property type="match status" value="1"/>
</dbReference>
<accession>A0A160N5Y5</accession>
<protein>
    <recommendedName>
        <fullName evidence="9">3-methylmercaptopropionyl-CoA dehydrogenase</fullName>
        <ecNumber evidence="8">1.3.99.41</ecNumber>
    </recommendedName>
</protein>
<evidence type="ECO:0000256" key="3">
    <source>
        <dbReference type="ARBA" id="ARBA00022630"/>
    </source>
</evidence>
<dbReference type="InterPro" id="IPR052166">
    <property type="entry name" value="Diverse_Acyl-CoA_DH"/>
</dbReference>
<dbReference type="Pfam" id="PF12806">
    <property type="entry name" value="Acyl-CoA_dh_C"/>
    <property type="match status" value="1"/>
</dbReference>
<evidence type="ECO:0000256" key="1">
    <source>
        <dbReference type="ARBA" id="ARBA00001974"/>
    </source>
</evidence>
<evidence type="ECO:0000256" key="10">
    <source>
        <dbReference type="RuleBase" id="RU362125"/>
    </source>
</evidence>
<comment type="catalytic activity">
    <reaction evidence="6">
        <text>3-(methylsulfanyl)propanoyl-CoA + oxidized [electron-transfer flavoprotein] + H(+) = 3-(methylsulfanyl)acryloyl-CoA + reduced [electron-transfer flavoprotein]</text>
        <dbReference type="Rhea" id="RHEA:52612"/>
        <dbReference type="Rhea" id="RHEA-COMP:10685"/>
        <dbReference type="Rhea" id="RHEA-COMP:10686"/>
        <dbReference type="ChEBI" id="CHEBI:15378"/>
        <dbReference type="ChEBI" id="CHEBI:57692"/>
        <dbReference type="ChEBI" id="CHEBI:58307"/>
        <dbReference type="ChEBI" id="CHEBI:82815"/>
        <dbReference type="ChEBI" id="CHEBI:84994"/>
        <dbReference type="EC" id="1.3.99.41"/>
    </reaction>
    <physiologicalReaction direction="left-to-right" evidence="6">
        <dbReference type="Rhea" id="RHEA:52613"/>
    </physiologicalReaction>
</comment>
<dbReference type="STRING" id="445710.ATSB10_37900"/>
<organism evidence="15 16">
    <name type="scientific">Dyella thiooxydans</name>
    <dbReference type="NCBI Taxonomy" id="445710"/>
    <lineage>
        <taxon>Bacteria</taxon>
        <taxon>Pseudomonadati</taxon>
        <taxon>Pseudomonadota</taxon>
        <taxon>Gammaproteobacteria</taxon>
        <taxon>Lysobacterales</taxon>
        <taxon>Rhodanobacteraceae</taxon>
        <taxon>Dyella</taxon>
    </lineage>
</organism>
<dbReference type="InterPro" id="IPR037069">
    <property type="entry name" value="AcylCoA_DH/ox_N_sf"/>
</dbReference>
<evidence type="ECO:0000256" key="8">
    <source>
        <dbReference type="ARBA" id="ARBA00066694"/>
    </source>
</evidence>
<feature type="domain" description="Acetyl-CoA dehydrogenase-like C-terminal" evidence="14">
    <location>
        <begin position="474"/>
        <end position="592"/>
    </location>
</feature>